<protein>
    <submittedName>
        <fullName evidence="4">1-acyl-sn-glycerol-3-phosphate acyltransferase</fullName>
        <ecNumber evidence="4">2.3.1.51</ecNumber>
    </submittedName>
</protein>
<dbReference type="RefSeq" id="WP_309969398.1">
    <property type="nucleotide sequence ID" value="NZ_JAVDWH010000001.1"/>
</dbReference>
<dbReference type="Pfam" id="PF01553">
    <property type="entry name" value="Acyltransferase"/>
    <property type="match status" value="1"/>
</dbReference>
<dbReference type="InterPro" id="IPR002123">
    <property type="entry name" value="Plipid/glycerol_acylTrfase"/>
</dbReference>
<evidence type="ECO:0000313" key="5">
    <source>
        <dbReference type="Proteomes" id="UP001257739"/>
    </source>
</evidence>
<reference evidence="4 5" key="1">
    <citation type="submission" date="2023-07" db="EMBL/GenBank/DDBJ databases">
        <title>Sorghum-associated microbial communities from plants grown in Nebraska, USA.</title>
        <authorList>
            <person name="Schachtman D."/>
        </authorList>
    </citation>
    <scope>NUCLEOTIDE SEQUENCE [LARGE SCALE GENOMIC DNA]</scope>
    <source>
        <strain evidence="4 5">BE248</strain>
    </source>
</reference>
<dbReference type="GO" id="GO:0003841">
    <property type="term" value="F:1-acylglycerol-3-phosphate O-acyltransferase activity"/>
    <property type="evidence" value="ECO:0007669"/>
    <property type="project" value="UniProtKB-EC"/>
</dbReference>
<dbReference type="PANTHER" id="PTHR10434:SF11">
    <property type="entry name" value="1-ACYL-SN-GLYCEROL-3-PHOSPHATE ACYLTRANSFERASE"/>
    <property type="match status" value="1"/>
</dbReference>
<dbReference type="PANTHER" id="PTHR10434">
    <property type="entry name" value="1-ACYL-SN-GLYCEROL-3-PHOSPHATE ACYLTRANSFERASE"/>
    <property type="match status" value="1"/>
</dbReference>
<proteinExistence type="predicted"/>
<dbReference type="Proteomes" id="UP001257739">
    <property type="component" value="Unassembled WGS sequence"/>
</dbReference>
<evidence type="ECO:0000256" key="2">
    <source>
        <dbReference type="ARBA" id="ARBA00023315"/>
    </source>
</evidence>
<evidence type="ECO:0000313" key="4">
    <source>
        <dbReference type="EMBL" id="MDR7086818.1"/>
    </source>
</evidence>
<dbReference type="SMART" id="SM00563">
    <property type="entry name" value="PlsC"/>
    <property type="match status" value="1"/>
</dbReference>
<dbReference type="EMBL" id="JAVDWH010000001">
    <property type="protein sequence ID" value="MDR7086818.1"/>
    <property type="molecule type" value="Genomic_DNA"/>
</dbReference>
<feature type="domain" description="Phospholipid/glycerol acyltransferase" evidence="3">
    <location>
        <begin position="47"/>
        <end position="157"/>
    </location>
</feature>
<keyword evidence="1 4" id="KW-0808">Transferase</keyword>
<dbReference type="EC" id="2.3.1.51" evidence="4"/>
<evidence type="ECO:0000259" key="3">
    <source>
        <dbReference type="SMART" id="SM00563"/>
    </source>
</evidence>
<name>A0ABU1UNT7_9ACTN</name>
<sequence>MSLIDAPPRGLPEGGLKFMRSIAEPYFNRRWDIHERGHGNVPEDGPVILASNHIGWLDGPLMFVKSPRPAHALVKEEEFVGKTGALLKFLGQIKVSRTRTDSGALRRAAQALSVSQTVLIYPEGKRGGGDFENFKGGVTWLALVSGAPIVPVAIFGTRQAGEPSETKAPKGARLDIVYGKPLQFPMQVWPRDREILEDAGEQIHEHLRSHVTWSQNVLKRELPGPLPRGSSDG</sequence>
<dbReference type="CDD" id="cd07989">
    <property type="entry name" value="LPLAT_AGPAT-like"/>
    <property type="match status" value="1"/>
</dbReference>
<organism evidence="4 5">
    <name type="scientific">Aeromicrobium panaciterrae</name>
    <dbReference type="NCBI Taxonomy" id="363861"/>
    <lineage>
        <taxon>Bacteria</taxon>
        <taxon>Bacillati</taxon>
        <taxon>Actinomycetota</taxon>
        <taxon>Actinomycetes</taxon>
        <taxon>Propionibacteriales</taxon>
        <taxon>Nocardioidaceae</taxon>
        <taxon>Aeromicrobium</taxon>
    </lineage>
</organism>
<dbReference type="SUPFAM" id="SSF69593">
    <property type="entry name" value="Glycerol-3-phosphate (1)-acyltransferase"/>
    <property type="match status" value="1"/>
</dbReference>
<evidence type="ECO:0000256" key="1">
    <source>
        <dbReference type="ARBA" id="ARBA00022679"/>
    </source>
</evidence>
<accession>A0ABU1UNT7</accession>
<keyword evidence="2 4" id="KW-0012">Acyltransferase</keyword>
<gene>
    <name evidence="4" type="ORF">J2X11_001657</name>
</gene>
<comment type="caution">
    <text evidence="4">The sequence shown here is derived from an EMBL/GenBank/DDBJ whole genome shotgun (WGS) entry which is preliminary data.</text>
</comment>
<keyword evidence="5" id="KW-1185">Reference proteome</keyword>